<evidence type="ECO:0000256" key="1">
    <source>
        <dbReference type="SAM" id="MobiDB-lite"/>
    </source>
</evidence>
<protein>
    <submittedName>
        <fullName evidence="2">Uncharacterized protein</fullName>
    </submittedName>
</protein>
<gene>
    <name evidence="2" type="ORF">CLV49_3608</name>
</gene>
<feature type="region of interest" description="Disordered" evidence="1">
    <location>
        <begin position="36"/>
        <end position="58"/>
    </location>
</feature>
<accession>A0A2P8H165</accession>
<name>A0A2P8H165_9MICO</name>
<dbReference type="Proteomes" id="UP000241203">
    <property type="component" value="Unassembled WGS sequence"/>
</dbReference>
<evidence type="ECO:0000313" key="2">
    <source>
        <dbReference type="EMBL" id="PSL39953.1"/>
    </source>
</evidence>
<organism evidence="2 3">
    <name type="scientific">Labedella gwakjiensis</name>
    <dbReference type="NCBI Taxonomy" id="390269"/>
    <lineage>
        <taxon>Bacteria</taxon>
        <taxon>Bacillati</taxon>
        <taxon>Actinomycetota</taxon>
        <taxon>Actinomycetes</taxon>
        <taxon>Micrococcales</taxon>
        <taxon>Microbacteriaceae</taxon>
        <taxon>Labedella</taxon>
    </lineage>
</organism>
<proteinExistence type="predicted"/>
<dbReference type="EMBL" id="PYAU01000001">
    <property type="protein sequence ID" value="PSL39953.1"/>
    <property type="molecule type" value="Genomic_DNA"/>
</dbReference>
<evidence type="ECO:0000313" key="3">
    <source>
        <dbReference type="Proteomes" id="UP000241203"/>
    </source>
</evidence>
<dbReference type="OrthoDB" id="9890033at2"/>
<reference evidence="2 3" key="1">
    <citation type="submission" date="2018-03" db="EMBL/GenBank/DDBJ databases">
        <title>Genomic Encyclopedia of Archaeal and Bacterial Type Strains, Phase II (KMG-II): from individual species to whole genera.</title>
        <authorList>
            <person name="Goeker M."/>
        </authorList>
    </citation>
    <scope>NUCLEOTIDE SEQUENCE [LARGE SCALE GENOMIC DNA]</scope>
    <source>
        <strain evidence="2 3">DSM 21548</strain>
    </source>
</reference>
<sequence length="58" mass="6056">MKAKLINSRGITVAVVEDDGPEIVYEGVTYRAIDAGHEDGGATPGDAADPSFYEVTDA</sequence>
<dbReference type="RefSeq" id="WP_158262004.1">
    <property type="nucleotide sequence ID" value="NZ_PYAU01000001.1"/>
</dbReference>
<dbReference type="AlphaFoldDB" id="A0A2P8H165"/>
<comment type="caution">
    <text evidence="2">The sequence shown here is derived from an EMBL/GenBank/DDBJ whole genome shotgun (WGS) entry which is preliminary data.</text>
</comment>